<evidence type="ECO:0000256" key="2">
    <source>
        <dbReference type="ARBA" id="ARBA00040895"/>
    </source>
</evidence>
<protein>
    <recommendedName>
        <fullName evidence="2">Altered inheritance of mitochondria protein 32</fullName>
    </recommendedName>
</protein>
<dbReference type="PANTHER" id="PTHR31902:SF7">
    <property type="entry name" value="ALTERED INHERITANCE OF MITOCHONDRIA PROTEIN 32"/>
    <property type="match status" value="1"/>
</dbReference>
<gene>
    <name evidence="4" type="ORF">PRZ48_002897</name>
</gene>
<feature type="compositionally biased region" description="Polar residues" evidence="3">
    <location>
        <begin position="121"/>
        <end position="132"/>
    </location>
</feature>
<dbReference type="PANTHER" id="PTHR31902">
    <property type="entry name" value="ACTIN PATCHES DISTAL PROTEIN 1"/>
    <property type="match status" value="1"/>
</dbReference>
<evidence type="ECO:0000313" key="4">
    <source>
        <dbReference type="EMBL" id="KAK4504934.1"/>
    </source>
</evidence>
<dbReference type="CDD" id="cd03062">
    <property type="entry name" value="TRX_Fd_Sucrase"/>
    <property type="match status" value="1"/>
</dbReference>
<dbReference type="Proteomes" id="UP001305779">
    <property type="component" value="Unassembled WGS sequence"/>
</dbReference>
<dbReference type="Pfam" id="PF06999">
    <property type="entry name" value="Suc_Fer-like"/>
    <property type="match status" value="1"/>
</dbReference>
<dbReference type="SUPFAM" id="SSF52833">
    <property type="entry name" value="Thioredoxin-like"/>
    <property type="match status" value="1"/>
</dbReference>
<reference evidence="4 5" key="1">
    <citation type="journal article" date="2023" name="G3 (Bethesda)">
        <title>A chromosome-level genome assembly of Zasmidium syzygii isolated from banana leaves.</title>
        <authorList>
            <person name="van Westerhoven A.C."/>
            <person name="Mehrabi R."/>
            <person name="Talebi R."/>
            <person name="Steentjes M.B.F."/>
            <person name="Corcolon B."/>
            <person name="Chong P.A."/>
            <person name="Kema G.H.J."/>
            <person name="Seidl M.F."/>
        </authorList>
    </citation>
    <scope>NUCLEOTIDE SEQUENCE [LARGE SCALE GENOMIC DNA]</scope>
    <source>
        <strain evidence="4 5">P124</strain>
    </source>
</reference>
<feature type="region of interest" description="Disordered" evidence="3">
    <location>
        <begin position="121"/>
        <end position="145"/>
    </location>
</feature>
<comment type="similarity">
    <text evidence="1">Belongs to the AIM32 family.</text>
</comment>
<accession>A0ABR0ETH9</accession>
<proteinExistence type="inferred from homology"/>
<sequence>MFLFQHGSRRAAQAVQTYTTQRFASKISIPFQPPPVPVIEKCPSPTCQCREPPAGLDIEREQNINGSMAAYAEQVLISTGKDDWKSRIEDEEDAVLVNQLKKNLTRGGKFVDPYHNVLITNSSFPPTPSRETPNPGKDPSSTTTGESASAFLFPSFKYIPSIPTSNPIAVETFIKAFLLPSKLHNAHSGLTRSEQNILLREPELQAQFPGARKVDEILILICGHGGRDDRCGKLGPILRDEFHEKLQRQNIPLLSSQAPPLEAEIIDIDVEGYVPTARVGLISHIGGHKWAGNVIVYIPPSFGGDELRGKGIWYGRVGPEHVEGIVQKTVLEGKVIKELFRGGIDSNREIIRL</sequence>
<evidence type="ECO:0000256" key="1">
    <source>
        <dbReference type="ARBA" id="ARBA00038208"/>
    </source>
</evidence>
<evidence type="ECO:0000313" key="5">
    <source>
        <dbReference type="Proteomes" id="UP001305779"/>
    </source>
</evidence>
<dbReference type="Gene3D" id="3.40.30.10">
    <property type="entry name" value="Glutaredoxin"/>
    <property type="match status" value="1"/>
</dbReference>
<keyword evidence="5" id="KW-1185">Reference proteome</keyword>
<dbReference type="InterPro" id="IPR036249">
    <property type="entry name" value="Thioredoxin-like_sf"/>
</dbReference>
<dbReference type="EMBL" id="JAXOVC010000002">
    <property type="protein sequence ID" value="KAK4504934.1"/>
    <property type="molecule type" value="Genomic_DNA"/>
</dbReference>
<dbReference type="InterPro" id="IPR009737">
    <property type="entry name" value="Aim32/Apd1-like"/>
</dbReference>
<evidence type="ECO:0000256" key="3">
    <source>
        <dbReference type="SAM" id="MobiDB-lite"/>
    </source>
</evidence>
<name>A0ABR0ETH9_ZASCE</name>
<comment type="caution">
    <text evidence="4">The sequence shown here is derived from an EMBL/GenBank/DDBJ whole genome shotgun (WGS) entry which is preliminary data.</text>
</comment>
<organism evidence="4 5">
    <name type="scientific">Zasmidium cellare</name>
    <name type="common">Wine cellar mold</name>
    <name type="synonym">Racodium cellare</name>
    <dbReference type="NCBI Taxonomy" id="395010"/>
    <lineage>
        <taxon>Eukaryota</taxon>
        <taxon>Fungi</taxon>
        <taxon>Dikarya</taxon>
        <taxon>Ascomycota</taxon>
        <taxon>Pezizomycotina</taxon>
        <taxon>Dothideomycetes</taxon>
        <taxon>Dothideomycetidae</taxon>
        <taxon>Mycosphaerellales</taxon>
        <taxon>Mycosphaerellaceae</taxon>
        <taxon>Zasmidium</taxon>
    </lineage>
</organism>